<dbReference type="AlphaFoldDB" id="A0A0U3QBJ6"/>
<dbReference type="GO" id="GO:0016787">
    <property type="term" value="F:hydrolase activity"/>
    <property type="evidence" value="ECO:0007669"/>
    <property type="project" value="UniProtKB-KW"/>
</dbReference>
<gene>
    <name evidence="3" type="ORF">APZ00_05345</name>
</gene>
<dbReference type="Gene3D" id="3.30.428.10">
    <property type="entry name" value="HIT-like"/>
    <property type="match status" value="1"/>
</dbReference>
<dbReference type="STRING" id="121719.APZ00_05345"/>
<dbReference type="PIRSF" id="PIRSF000714">
    <property type="entry name" value="HIT"/>
    <property type="match status" value="1"/>
</dbReference>
<protein>
    <submittedName>
        <fullName evidence="3">Diadenosine tetraphosphate hydrolase</fullName>
    </submittedName>
</protein>
<dbReference type="eggNOG" id="COG0537">
    <property type="taxonomic scope" value="Bacteria"/>
</dbReference>
<keyword evidence="4" id="KW-1185">Reference proteome</keyword>
<evidence type="ECO:0000313" key="3">
    <source>
        <dbReference type="EMBL" id="ALV29881.1"/>
    </source>
</evidence>
<sequence>MIRFDLNPRLEGDSLHVTDLPLCAVRLMKDANYPWVLLVPRHSDLIEIIDLSEEDRLQLMREIARVSEALRAITACEKLNVGALGNMVSQLHLHIIARFHEDPAWPGPVWGAVPAKPYEPGVAEDLINRLRAELDTGQNTGPEA</sequence>
<dbReference type="InterPro" id="IPR036265">
    <property type="entry name" value="HIT-like_sf"/>
</dbReference>
<dbReference type="RefSeq" id="WP_058900569.1">
    <property type="nucleotide sequence ID" value="NZ_CP013068.1"/>
</dbReference>
<proteinExistence type="predicted"/>
<comment type="caution">
    <text evidence="1">Lacks conserved residue(s) required for the propagation of feature annotation.</text>
</comment>
<dbReference type="KEGG" id="pphr:APZ00_05345"/>
<reference evidence="3 4" key="1">
    <citation type="submission" date="2015-10" db="EMBL/GenBank/DDBJ databases">
        <title>The world's first case of liver abscess caused by Pannonibacter phragmitetus.</title>
        <authorList>
            <person name="Ming D."/>
            <person name="Wang M."/>
            <person name="Zhou Y."/>
            <person name="Jiang T."/>
            <person name="Hu S."/>
        </authorList>
    </citation>
    <scope>NUCLEOTIDE SEQUENCE [LARGE SCALE GENOMIC DNA]</scope>
    <source>
        <strain evidence="3 4">31801</strain>
    </source>
</reference>
<feature type="domain" description="HIT" evidence="2">
    <location>
        <begin position="36"/>
        <end position="105"/>
    </location>
</feature>
<evidence type="ECO:0000313" key="4">
    <source>
        <dbReference type="Proteomes" id="UP000064921"/>
    </source>
</evidence>
<evidence type="ECO:0000259" key="2">
    <source>
        <dbReference type="PROSITE" id="PS51084"/>
    </source>
</evidence>
<dbReference type="PROSITE" id="PS51084">
    <property type="entry name" value="HIT_2"/>
    <property type="match status" value="1"/>
</dbReference>
<dbReference type="InterPro" id="IPR026026">
    <property type="entry name" value="HIT_Hint"/>
</dbReference>
<dbReference type="EMBL" id="CP013068">
    <property type="protein sequence ID" value="ALV29881.1"/>
    <property type="molecule type" value="Genomic_DNA"/>
</dbReference>
<accession>A0A0U3QBJ6</accession>
<dbReference type="InterPro" id="IPR011146">
    <property type="entry name" value="HIT-like"/>
</dbReference>
<organism evidence="3 4">
    <name type="scientific">Pannonibacter phragmitetus</name>
    <dbReference type="NCBI Taxonomy" id="121719"/>
    <lineage>
        <taxon>Bacteria</taxon>
        <taxon>Pseudomonadati</taxon>
        <taxon>Pseudomonadota</taxon>
        <taxon>Alphaproteobacteria</taxon>
        <taxon>Hyphomicrobiales</taxon>
        <taxon>Stappiaceae</taxon>
        <taxon>Pannonibacter</taxon>
    </lineage>
</organism>
<evidence type="ECO:0000256" key="1">
    <source>
        <dbReference type="PROSITE-ProRule" id="PRU00464"/>
    </source>
</evidence>
<keyword evidence="3" id="KW-0378">Hydrolase</keyword>
<dbReference type="SUPFAM" id="SSF54197">
    <property type="entry name" value="HIT-like"/>
    <property type="match status" value="1"/>
</dbReference>
<dbReference type="Pfam" id="PF01230">
    <property type="entry name" value="HIT"/>
    <property type="match status" value="1"/>
</dbReference>
<name>A0A0U3QBJ6_9HYPH</name>
<dbReference type="Proteomes" id="UP000064921">
    <property type="component" value="Chromosome"/>
</dbReference>